<organism evidence="2 3">
    <name type="scientific">Tersicoccus solisilvae</name>
    <dbReference type="NCBI Taxonomy" id="1882339"/>
    <lineage>
        <taxon>Bacteria</taxon>
        <taxon>Bacillati</taxon>
        <taxon>Actinomycetota</taxon>
        <taxon>Actinomycetes</taxon>
        <taxon>Micrococcales</taxon>
        <taxon>Micrococcaceae</taxon>
        <taxon>Tersicoccus</taxon>
    </lineage>
</organism>
<sequence length="254" mass="27509">MLILLPPSESKRAARSGAPVDLDGLEHPALTPARERVLDELARVSTQPDALDALGVGASLAGDVARNVRLRTEPAAPAHRVYDGVLYDALDHRTLTTVQRRRAADSVLVVSALWGLVTLADVIPAYRLSMGTRLGALGNLASFWRPQLTAELDARPVELIVDCRSSTYAAAAATPPERTVMVDVFRERDGVRSVVSHMAKHTRGEVARHLLTRRGKPPADARALLRVARERWPAAELTAGTSRRPAHLAIVLTD</sequence>
<dbReference type="RefSeq" id="WP_188667070.1">
    <property type="nucleotide sequence ID" value="NZ_BMJI01000003.1"/>
</dbReference>
<accession>A0ABQ1NV18</accession>
<gene>
    <name evidence="2" type="ORF">GCM10011512_10350</name>
</gene>
<reference evidence="3" key="1">
    <citation type="journal article" date="2019" name="Int. J. Syst. Evol. Microbiol.">
        <title>The Global Catalogue of Microorganisms (GCM) 10K type strain sequencing project: providing services to taxonomists for standard genome sequencing and annotation.</title>
        <authorList>
            <consortium name="The Broad Institute Genomics Platform"/>
            <consortium name="The Broad Institute Genome Sequencing Center for Infectious Disease"/>
            <person name="Wu L."/>
            <person name="Ma J."/>
        </authorList>
    </citation>
    <scope>NUCLEOTIDE SEQUENCE [LARGE SCALE GENOMIC DNA]</scope>
    <source>
        <strain evidence="3">CGMCC 1.15480</strain>
    </source>
</reference>
<dbReference type="EMBL" id="BMJI01000003">
    <property type="protein sequence ID" value="GGC85415.1"/>
    <property type="molecule type" value="Genomic_DNA"/>
</dbReference>
<dbReference type="InterPro" id="IPR005583">
    <property type="entry name" value="YaaA"/>
</dbReference>
<dbReference type="Proteomes" id="UP000597761">
    <property type="component" value="Unassembled WGS sequence"/>
</dbReference>
<keyword evidence="3" id="KW-1185">Reference proteome</keyword>
<evidence type="ECO:0000256" key="1">
    <source>
        <dbReference type="SAM" id="MobiDB-lite"/>
    </source>
</evidence>
<dbReference type="PANTHER" id="PTHR30283:SF4">
    <property type="entry name" value="PEROXIDE STRESS RESISTANCE PROTEIN YAAA"/>
    <property type="match status" value="1"/>
</dbReference>
<proteinExistence type="predicted"/>
<protein>
    <submittedName>
        <fullName evidence="2">UPF0246 protein</fullName>
    </submittedName>
</protein>
<dbReference type="Pfam" id="PF03883">
    <property type="entry name" value="H2O2_YaaD"/>
    <property type="match status" value="1"/>
</dbReference>
<feature type="region of interest" description="Disordered" evidence="1">
    <location>
        <begin position="1"/>
        <end position="21"/>
    </location>
</feature>
<name>A0ABQ1NV18_9MICC</name>
<evidence type="ECO:0000313" key="3">
    <source>
        <dbReference type="Proteomes" id="UP000597761"/>
    </source>
</evidence>
<comment type="caution">
    <text evidence="2">The sequence shown here is derived from an EMBL/GenBank/DDBJ whole genome shotgun (WGS) entry which is preliminary data.</text>
</comment>
<dbReference type="PANTHER" id="PTHR30283">
    <property type="entry name" value="PEROXIDE STRESS RESPONSE PROTEIN YAAA"/>
    <property type="match status" value="1"/>
</dbReference>
<evidence type="ECO:0000313" key="2">
    <source>
        <dbReference type="EMBL" id="GGC85415.1"/>
    </source>
</evidence>